<feature type="compositionally biased region" description="Polar residues" evidence="2">
    <location>
        <begin position="193"/>
        <end position="205"/>
    </location>
</feature>
<name>A0A1X7SHF9_AMPQE</name>
<keyword evidence="1" id="KW-0175">Coiled coil</keyword>
<evidence type="ECO:0000256" key="1">
    <source>
        <dbReference type="SAM" id="Coils"/>
    </source>
</evidence>
<dbReference type="Gene3D" id="1.20.5.990">
    <property type="entry name" value="Nemo cc2-lz domain - 1d5 darpin complex"/>
    <property type="match status" value="1"/>
</dbReference>
<protein>
    <submittedName>
        <fullName evidence="3">Uncharacterized protein</fullName>
    </submittedName>
</protein>
<feature type="coiled-coil region" evidence="1">
    <location>
        <begin position="136"/>
        <end position="184"/>
    </location>
</feature>
<dbReference type="EnsemblMetazoa" id="Aqu2.1.01493_001">
    <property type="protein sequence ID" value="Aqu2.1.01493_001"/>
    <property type="gene ID" value="Aqu2.1.01493"/>
</dbReference>
<evidence type="ECO:0000256" key="2">
    <source>
        <dbReference type="SAM" id="MobiDB-lite"/>
    </source>
</evidence>
<dbReference type="InParanoid" id="A0A1X7SHF9"/>
<evidence type="ECO:0000313" key="3">
    <source>
        <dbReference type="EnsemblMetazoa" id="Aqu2.1.01493_001"/>
    </source>
</evidence>
<proteinExistence type="predicted"/>
<feature type="region of interest" description="Disordered" evidence="2">
    <location>
        <begin position="1"/>
        <end position="54"/>
    </location>
</feature>
<dbReference type="AlphaFoldDB" id="A0A1X7SHF9"/>
<reference evidence="3" key="1">
    <citation type="submission" date="2017-05" db="UniProtKB">
        <authorList>
            <consortium name="EnsemblMetazoa"/>
        </authorList>
    </citation>
    <scope>IDENTIFICATION</scope>
</reference>
<organism evidence="3">
    <name type="scientific">Amphimedon queenslandica</name>
    <name type="common">Sponge</name>
    <dbReference type="NCBI Taxonomy" id="400682"/>
    <lineage>
        <taxon>Eukaryota</taxon>
        <taxon>Metazoa</taxon>
        <taxon>Porifera</taxon>
        <taxon>Demospongiae</taxon>
        <taxon>Heteroscleromorpha</taxon>
        <taxon>Haplosclerida</taxon>
        <taxon>Niphatidae</taxon>
        <taxon>Amphimedon</taxon>
    </lineage>
</organism>
<feature type="region of interest" description="Disordered" evidence="2">
    <location>
        <begin position="193"/>
        <end position="227"/>
    </location>
</feature>
<accession>A0A1X7SHF9</accession>
<sequence>MKEAENAIYKQDFESERNDRQRIHEEYEELKTKTEEARQQHKADKDAMGQLAEEKQNCEEEIQVLTAQVNAYSREVDKQKGLLTQSQEKHKTEVSELNKKLANEILSKQQLASVQARLRQQLDVASADKEKAIYSQQQLRQELDNVSADKEELLRAYHEEQTAVTRLEDQIEKLKKANKVLMDKINAYKLGATSATDTPRLSPNSPRRHHRNNAPPTNKPSISVHHNDDSNYQILAHGGGARDEYVMNPEETYHHSNRLYSDDVANVQPLMTAEDM</sequence>